<comment type="caution">
    <text evidence="3">The sequence shown here is derived from an EMBL/GenBank/DDBJ whole genome shotgun (WGS) entry which is preliminary data.</text>
</comment>
<evidence type="ECO:0000256" key="2">
    <source>
        <dbReference type="SAM" id="Phobius"/>
    </source>
</evidence>
<dbReference type="EMBL" id="BLIY01000014">
    <property type="protein sequence ID" value="GFE54275.1"/>
    <property type="molecule type" value="Genomic_DNA"/>
</dbReference>
<dbReference type="OrthoDB" id="364757at2759"/>
<sequence>MYGLNKSLMEQRGITMDPDMVQIYLLYSGGIPHAPAMLQENPEELCDRLKPLMPLKMREIEPKSPGSYSFVSSEDLKVALKQLWVPHSELHDIHSPYEPFLFKRHSAIEKSDHNDKLIGESVSNDVGSPSRNPTKTMLPLKYSSERSRKLCDVTTYRLGRGSLIPIRRDSCTSGATQTPLPTVIHEGTVLPNITATGKGSNDNGESPLVTNIVFDIGDAHSTEVTNEIAGKMSDETNPLSKDVHVCGASATSENVTNTTTASDSTLSNDDVDCCLKDLESLCDMPSSIELSHVPQDSTTITLLDASEANTKMGEQPYPEKMVNAAPEIRSRSKGTTKIPVPTPRKNIRHGVTPEPHTKPGTQVIGHEASFTTDKAFDDSDVNKSMQLVSDESNIKPWAIDKSKENVNWISVVARLKTTGSFDRDQWFRKPVSRVRKNTGKERQHTKVGKISIEEEESHRLRSSPLVPMETTSEVSDPVSYVDNSASKSISAVGQGIVPTSESENKIVVICDEIADTLSVKQISLDTTLDLTNTAVGSDKDEFHGDIVACSTTDDIGANNVSLQTKEECSPMKGNVNTTIVPKIIDPLSGEMTHIDDPISIDNGGRDLTTHRNNLHTFYGVHELPIERSHYRENITLGTANDGTDPPQSEGFASRSTVDAERSSTRMYYCNTSATWSTDISYYSTNANKALSDLIRRNELQQSFEVYSSGRFKTLEASISAALHKVGNIDVCDDASYNADQNVVADIVDCHDPGAYGSYLPLDLVLQNSEGFMLVQFDKYANSRMDVAHRLYGGWFEMLAMVVVRSKNTFHRDVGWALSSNLDNHGGSEKHSNNQQVFRISYSIDKEDAYLDATISGITLRFPLWYYVYLKSGISVGLGASEASIAKTFYAFDIYMESIGQHEIIDAVTLAKASAVAEALEPVVPISSKISLALLRDTSEVMSDCSKDAVTVFQDAYTNLLKSLDDIFSGDKIYDVPLLTGAIRRAHNQIPWQGSLTMRAPLSMLPGISSKRICRCMREYFLQDVPNDISTYPGISASVIDIDEYNSLARMRGFKEINTENHVAYLLYTHRGIHQSLIFHNKRHMARWDTVKTIIDHVLGQRVFNAEIGEDPNDSWMLTLKFDYEWHPLHDLTTNAYDEIHKLELYMDLRRGALKTTNQYDVLSLANATSDFVILGYEAQNENDTNKTVVVHRTRGCWVQFASLVTVNILSSLKVPTLYTLTKDLSPFKTCYDELATKVDNIGFMHHDWRDSCVDPDILDSQVRLTFEDYLWEFYNMWIDGLHPYQQSVVIILAGALRKALYMIPSNPLSEDITNEGLEAYTENSSIGPYLLLVKRMLIPKVVNNKFIATTFGTLDVTRVDYIFGTWLAYLAAVKLLVREFLPINLEDYVQSVSPEPLMTSGQRKVVIAFVVLTVMSLCCALCMVIARCHRRHKAFFAQRQQTLLFYTMSSSVYDETEIDSNSTNGTNGSLQAIH</sequence>
<organism evidence="3 4">
    <name type="scientific">Babesia ovis</name>
    <dbReference type="NCBI Taxonomy" id="5869"/>
    <lineage>
        <taxon>Eukaryota</taxon>
        <taxon>Sar</taxon>
        <taxon>Alveolata</taxon>
        <taxon>Apicomplexa</taxon>
        <taxon>Aconoidasida</taxon>
        <taxon>Piroplasmida</taxon>
        <taxon>Babesiidae</taxon>
        <taxon>Babesia</taxon>
    </lineage>
</organism>
<keyword evidence="2" id="KW-0472">Membrane</keyword>
<feature type="region of interest" description="Disordered" evidence="1">
    <location>
        <begin position="637"/>
        <end position="657"/>
    </location>
</feature>
<name>A0A9W5TB63_BABOV</name>
<keyword evidence="2" id="KW-0812">Transmembrane</keyword>
<proteinExistence type="predicted"/>
<keyword evidence="4" id="KW-1185">Reference proteome</keyword>
<gene>
    <name evidence="3" type="ORF">BaOVIS_016790</name>
</gene>
<feature type="region of interest" description="Disordered" evidence="1">
    <location>
        <begin position="331"/>
        <end position="362"/>
    </location>
</feature>
<evidence type="ECO:0000256" key="1">
    <source>
        <dbReference type="SAM" id="MobiDB-lite"/>
    </source>
</evidence>
<protein>
    <submittedName>
        <fullName evidence="3">FYVE and coiled-coil domain-containing 1 isoform X1</fullName>
    </submittedName>
</protein>
<accession>A0A9W5TB63</accession>
<evidence type="ECO:0000313" key="4">
    <source>
        <dbReference type="Proteomes" id="UP001057455"/>
    </source>
</evidence>
<reference evidence="3" key="1">
    <citation type="submission" date="2019-12" db="EMBL/GenBank/DDBJ databases">
        <title>Genome sequence of Babesia ovis.</title>
        <authorList>
            <person name="Yamagishi J."/>
            <person name="Sevinc F."/>
            <person name="Xuan X."/>
        </authorList>
    </citation>
    <scope>NUCLEOTIDE SEQUENCE</scope>
    <source>
        <strain evidence="3">Selcuk</strain>
    </source>
</reference>
<feature type="transmembrane region" description="Helical" evidence="2">
    <location>
        <begin position="1405"/>
        <end position="1426"/>
    </location>
</feature>
<evidence type="ECO:0000313" key="3">
    <source>
        <dbReference type="EMBL" id="GFE54275.1"/>
    </source>
</evidence>
<keyword evidence="2" id="KW-1133">Transmembrane helix</keyword>
<dbReference type="Proteomes" id="UP001057455">
    <property type="component" value="Unassembled WGS sequence"/>
</dbReference>